<proteinExistence type="inferred from homology"/>
<evidence type="ECO:0000259" key="10">
    <source>
        <dbReference type="PROSITE" id="PS50263"/>
    </source>
</evidence>
<dbReference type="Proteomes" id="UP001201549">
    <property type="component" value="Unassembled WGS sequence"/>
</dbReference>
<dbReference type="InterPro" id="IPR003010">
    <property type="entry name" value="C-N_Hydrolase"/>
</dbReference>
<dbReference type="SUPFAM" id="SSF56317">
    <property type="entry name" value="Carbon-nitrogen hydrolase"/>
    <property type="match status" value="1"/>
</dbReference>
<organism evidence="11 12">
    <name type="scientific">Shewanella electrica</name>
    <dbReference type="NCBI Taxonomy" id="515560"/>
    <lineage>
        <taxon>Bacteria</taxon>
        <taxon>Pseudomonadati</taxon>
        <taxon>Pseudomonadota</taxon>
        <taxon>Gammaproteobacteria</taxon>
        <taxon>Alteromonadales</taxon>
        <taxon>Shewanellaceae</taxon>
        <taxon>Shewanella</taxon>
    </lineage>
</organism>
<dbReference type="InterPro" id="IPR036526">
    <property type="entry name" value="C-N_Hydrolase_sf"/>
</dbReference>
<feature type="transmembrane region" description="Helical" evidence="9">
    <location>
        <begin position="12"/>
        <end position="31"/>
    </location>
</feature>
<feature type="transmembrane region" description="Helical" evidence="9">
    <location>
        <begin position="117"/>
        <end position="144"/>
    </location>
</feature>
<dbReference type="RefSeq" id="WP_238894710.1">
    <property type="nucleotide sequence ID" value="NZ_JAKOGG010000001.1"/>
</dbReference>
<keyword evidence="8 9" id="KW-0012">Acyltransferase</keyword>
<evidence type="ECO:0000256" key="8">
    <source>
        <dbReference type="ARBA" id="ARBA00023315"/>
    </source>
</evidence>
<dbReference type="Pfam" id="PF00795">
    <property type="entry name" value="CN_hydrolase"/>
    <property type="match status" value="1"/>
</dbReference>
<dbReference type="CDD" id="cd07571">
    <property type="entry name" value="ALP_N-acyl_transferase"/>
    <property type="match status" value="1"/>
</dbReference>
<dbReference type="PANTHER" id="PTHR38686:SF1">
    <property type="entry name" value="APOLIPOPROTEIN N-ACYLTRANSFERASE"/>
    <property type="match status" value="1"/>
</dbReference>
<dbReference type="Pfam" id="PF20154">
    <property type="entry name" value="LNT_N"/>
    <property type="match status" value="1"/>
</dbReference>
<keyword evidence="6 9" id="KW-1133">Transmembrane helix</keyword>
<keyword evidence="7 9" id="KW-0472">Membrane</keyword>
<keyword evidence="12" id="KW-1185">Reference proteome</keyword>
<dbReference type="EC" id="2.3.1.269" evidence="9"/>
<comment type="subcellular location">
    <subcellularLocation>
        <location evidence="1 9">Cell membrane</location>
        <topology evidence="1 9">Multi-pass membrane protein</topology>
    </subcellularLocation>
</comment>
<evidence type="ECO:0000313" key="11">
    <source>
        <dbReference type="EMBL" id="MCS4555060.1"/>
    </source>
</evidence>
<reference evidence="12" key="2">
    <citation type="submission" date="2023-07" db="EMBL/GenBank/DDBJ databases">
        <title>Shewanella mangrovi sp. nov., an acetaldehyde- degrading bacterium isolated from mangrove sediment.</title>
        <authorList>
            <person name="Liu Y."/>
        </authorList>
    </citation>
    <scope>NUCLEOTIDE SEQUENCE [LARGE SCALE GENOMIC DNA]</scope>
    <source>
        <strain evidence="12">C32</strain>
    </source>
</reference>
<dbReference type="HAMAP" id="MF_01148">
    <property type="entry name" value="Lnt"/>
    <property type="match status" value="1"/>
</dbReference>
<dbReference type="InterPro" id="IPR004563">
    <property type="entry name" value="Apolipo_AcylTrfase"/>
</dbReference>
<evidence type="ECO:0000256" key="6">
    <source>
        <dbReference type="ARBA" id="ARBA00022989"/>
    </source>
</evidence>
<feature type="transmembrane region" description="Helical" evidence="9">
    <location>
        <begin position="68"/>
        <end position="96"/>
    </location>
</feature>
<feature type="transmembrane region" description="Helical" evidence="9">
    <location>
        <begin position="156"/>
        <end position="178"/>
    </location>
</feature>
<evidence type="ECO:0000256" key="2">
    <source>
        <dbReference type="ARBA" id="ARBA00010065"/>
    </source>
</evidence>
<dbReference type="Gene3D" id="3.60.110.10">
    <property type="entry name" value="Carbon-nitrogen hydrolase"/>
    <property type="match status" value="1"/>
</dbReference>
<keyword evidence="4 9" id="KW-0808">Transferase</keyword>
<comment type="similarity">
    <text evidence="2 9">Belongs to the CN hydrolase family. Apolipoprotein N-acyltransferase subfamily.</text>
</comment>
<keyword evidence="3 9" id="KW-1003">Cell membrane</keyword>
<dbReference type="NCBIfam" id="TIGR00546">
    <property type="entry name" value="lnt"/>
    <property type="match status" value="1"/>
</dbReference>
<comment type="caution">
    <text evidence="11">The sequence shown here is derived from an EMBL/GenBank/DDBJ whole genome shotgun (WGS) entry which is preliminary data.</text>
</comment>
<feature type="transmembrane region" description="Helical" evidence="9">
    <location>
        <begin position="480"/>
        <end position="498"/>
    </location>
</feature>
<protein>
    <recommendedName>
        <fullName evidence="9">Apolipoprotein N-acyltransferase</fullName>
        <shortName evidence="9">ALP N-acyltransferase</shortName>
        <ecNumber evidence="9">2.3.1.269</ecNumber>
    </recommendedName>
</protein>
<dbReference type="PROSITE" id="PS50263">
    <property type="entry name" value="CN_HYDROLASE"/>
    <property type="match status" value="1"/>
</dbReference>
<evidence type="ECO:0000256" key="7">
    <source>
        <dbReference type="ARBA" id="ARBA00023136"/>
    </source>
</evidence>
<feature type="transmembrane region" description="Helical" evidence="9">
    <location>
        <begin position="185"/>
        <end position="204"/>
    </location>
</feature>
<evidence type="ECO:0000313" key="12">
    <source>
        <dbReference type="Proteomes" id="UP001201549"/>
    </source>
</evidence>
<name>A0ABT2FHF8_9GAMM</name>
<feature type="domain" description="CN hydrolase" evidence="10">
    <location>
        <begin position="219"/>
        <end position="470"/>
    </location>
</feature>
<feature type="transmembrane region" description="Helical" evidence="9">
    <location>
        <begin position="43"/>
        <end position="62"/>
    </location>
</feature>
<keyword evidence="5 9" id="KW-0812">Transmembrane</keyword>
<comment type="pathway">
    <text evidence="9">Protein modification; lipoprotein biosynthesis (N-acyl transfer).</text>
</comment>
<evidence type="ECO:0000256" key="9">
    <source>
        <dbReference type="HAMAP-Rule" id="MF_01148"/>
    </source>
</evidence>
<dbReference type="EMBL" id="JAKOGG010000001">
    <property type="protein sequence ID" value="MCS4555060.1"/>
    <property type="molecule type" value="Genomic_DNA"/>
</dbReference>
<reference evidence="11 12" key="1">
    <citation type="submission" date="2022-02" db="EMBL/GenBank/DDBJ databases">
        <authorList>
            <person name="Zhuang L."/>
        </authorList>
    </citation>
    <scope>NUCLEOTIDE SEQUENCE [LARGE SCALE GENOMIC DNA]</scope>
    <source>
        <strain evidence="11 12">C32</strain>
    </source>
</reference>
<sequence length="504" mass="55829">MFAIGALTALAYAPYNIWPIVPLAVAAALWLTDKLPLSPTKLWWCFGFGSFATGISWVHVSMVRYGELPLIVAVILMALLCAYLALFPALAGWCYGKLSQPHKTERATARPASSWRLCLLFPALWVLTEWARGWVLTGFPWLWLGYSQTEGPLRPLAADIGTLGLSFVLVSLAGALVLLLRKKPLFLPLWLAVLATVVFTAPYYSAIKRTGESVNVALVQGNIPQSMKWHPEALWPTLLKYMDLTRPHFADSDIVIWPEAAVPSLEFDSQEFLDNANRAANLNNSAIVTGIPSMVNGKFYNAVIVLGNYQQSQQAAGDYQLDNNNRYRKHHLLPIGEFVPFQSLLRPIAPFFNLPMSSFSDGQYQQTNLMAAGHTLAPALCYEIAFPEQLRDNVNEHTEMLLTVSNDAWFGESNGPLQHMQIAQMRAVELGRPLLRGTNNGVTAVVDEHGNITDRLPQFESGVLTSKVALVSGMTLFNRFGQLPLLLFAAAVVLISLARKKFKF</sequence>
<comment type="catalytic activity">
    <reaction evidence="9">
        <text>N-terminal S-1,2-diacyl-sn-glyceryl-L-cysteinyl-[lipoprotein] + a glycerophospholipid = N-acyl-S-1,2-diacyl-sn-glyceryl-L-cysteinyl-[lipoprotein] + a 2-acyl-sn-glycero-3-phospholipid + H(+)</text>
        <dbReference type="Rhea" id="RHEA:48228"/>
        <dbReference type="Rhea" id="RHEA-COMP:14681"/>
        <dbReference type="Rhea" id="RHEA-COMP:14684"/>
        <dbReference type="ChEBI" id="CHEBI:15378"/>
        <dbReference type="ChEBI" id="CHEBI:136912"/>
        <dbReference type="ChEBI" id="CHEBI:140656"/>
        <dbReference type="ChEBI" id="CHEBI:140657"/>
        <dbReference type="ChEBI" id="CHEBI:140660"/>
        <dbReference type="EC" id="2.3.1.269"/>
    </reaction>
</comment>
<comment type="function">
    <text evidence="9">Catalyzes the phospholipid dependent N-acylation of the N-terminal cysteine of apolipoprotein, the last step in lipoprotein maturation.</text>
</comment>
<evidence type="ECO:0000256" key="5">
    <source>
        <dbReference type="ARBA" id="ARBA00022692"/>
    </source>
</evidence>
<gene>
    <name evidence="9 11" type="primary">lnt</name>
    <name evidence="11" type="ORF">L9G74_01250</name>
</gene>
<dbReference type="PANTHER" id="PTHR38686">
    <property type="entry name" value="APOLIPOPROTEIN N-ACYLTRANSFERASE"/>
    <property type="match status" value="1"/>
</dbReference>
<evidence type="ECO:0000256" key="4">
    <source>
        <dbReference type="ARBA" id="ARBA00022679"/>
    </source>
</evidence>
<accession>A0ABT2FHF8</accession>
<evidence type="ECO:0000256" key="3">
    <source>
        <dbReference type="ARBA" id="ARBA00022475"/>
    </source>
</evidence>
<evidence type="ECO:0000256" key="1">
    <source>
        <dbReference type="ARBA" id="ARBA00004651"/>
    </source>
</evidence>
<dbReference type="InterPro" id="IPR045378">
    <property type="entry name" value="LNT_N"/>
</dbReference>